<dbReference type="Pfam" id="PF00400">
    <property type="entry name" value="WD40"/>
    <property type="match status" value="2"/>
</dbReference>
<dbReference type="InterPro" id="IPR056421">
    <property type="entry name" value="TPR_GEMI5"/>
</dbReference>
<dbReference type="SUPFAM" id="SSF52833">
    <property type="entry name" value="Thioredoxin-like"/>
    <property type="match status" value="1"/>
</dbReference>
<dbReference type="EMBL" id="CAJPEX010003135">
    <property type="protein sequence ID" value="CAG0921890.1"/>
    <property type="molecule type" value="Genomic_DNA"/>
</dbReference>
<keyword evidence="1" id="KW-0853">WD repeat</keyword>
<reference evidence="4" key="1">
    <citation type="submission" date="2020-11" db="EMBL/GenBank/DDBJ databases">
        <authorList>
            <person name="Tran Van P."/>
        </authorList>
    </citation>
    <scope>NUCLEOTIDE SEQUENCE</scope>
</reference>
<dbReference type="CDD" id="cd02947">
    <property type="entry name" value="TRX_family"/>
    <property type="match status" value="1"/>
</dbReference>
<dbReference type="PANTHER" id="PTHR46362">
    <property type="entry name" value="GEM-ASSOCIATED PROTEIN 5"/>
    <property type="match status" value="1"/>
</dbReference>
<feature type="region of interest" description="Disordered" evidence="2">
    <location>
        <begin position="830"/>
        <end position="857"/>
    </location>
</feature>
<dbReference type="Pfam" id="PF23774">
    <property type="entry name" value="TPR_GEMI5"/>
    <property type="match status" value="1"/>
</dbReference>
<dbReference type="GO" id="GO:0000387">
    <property type="term" value="P:spliceosomal snRNP assembly"/>
    <property type="evidence" value="ECO:0007669"/>
    <property type="project" value="TreeGrafter"/>
</dbReference>
<dbReference type="PROSITE" id="PS50294">
    <property type="entry name" value="WD_REPEATS_REGION"/>
    <property type="match status" value="2"/>
</dbReference>
<dbReference type="InterPro" id="IPR036249">
    <property type="entry name" value="Thioredoxin-like_sf"/>
</dbReference>
<dbReference type="InterPro" id="IPR017937">
    <property type="entry name" value="Thioredoxin_CS"/>
</dbReference>
<feature type="non-terminal residue" evidence="4">
    <location>
        <position position="1"/>
    </location>
</feature>
<dbReference type="Pfam" id="PF23770">
    <property type="entry name" value="Beta-prop_RIG_1st"/>
    <property type="match status" value="1"/>
</dbReference>
<gene>
    <name evidence="4" type="ORF">NMOB1V02_LOCUS9375</name>
</gene>
<dbReference type="InterPro" id="IPR036322">
    <property type="entry name" value="WD40_repeat_dom_sf"/>
</dbReference>
<protein>
    <recommendedName>
        <fullName evidence="3">Thioredoxin domain-containing protein</fullName>
    </recommendedName>
</protein>
<dbReference type="GO" id="GO:0003730">
    <property type="term" value="F:mRNA 3'-UTR binding"/>
    <property type="evidence" value="ECO:0007669"/>
    <property type="project" value="TreeGrafter"/>
</dbReference>
<evidence type="ECO:0000313" key="4">
    <source>
        <dbReference type="EMBL" id="CAD7281738.1"/>
    </source>
</evidence>
<dbReference type="Gene3D" id="3.40.30.10">
    <property type="entry name" value="Glutaredoxin"/>
    <property type="match status" value="1"/>
</dbReference>
<feature type="repeat" description="WD" evidence="1">
    <location>
        <begin position="671"/>
        <end position="703"/>
    </location>
</feature>
<dbReference type="Gene3D" id="2.130.10.10">
    <property type="entry name" value="YVTN repeat-like/Quinoprotein amine dehydrogenase"/>
    <property type="match status" value="2"/>
</dbReference>
<dbReference type="GO" id="GO:0005634">
    <property type="term" value="C:nucleus"/>
    <property type="evidence" value="ECO:0007669"/>
    <property type="project" value="TreeGrafter"/>
</dbReference>
<dbReference type="InterPro" id="IPR015943">
    <property type="entry name" value="WD40/YVTN_repeat-like_dom_sf"/>
</dbReference>
<dbReference type="InterPro" id="IPR052640">
    <property type="entry name" value="Gemin-5"/>
</dbReference>
<dbReference type="PROSITE" id="PS00194">
    <property type="entry name" value="THIOREDOXIN_1"/>
    <property type="match status" value="1"/>
</dbReference>
<dbReference type="SUPFAM" id="SSF50978">
    <property type="entry name" value="WD40 repeat-like"/>
    <property type="match status" value="2"/>
</dbReference>
<evidence type="ECO:0000259" key="3">
    <source>
        <dbReference type="PROSITE" id="PS51352"/>
    </source>
</evidence>
<feature type="repeat" description="WD" evidence="1">
    <location>
        <begin position="230"/>
        <end position="271"/>
    </location>
</feature>
<dbReference type="OrthoDB" id="2121326at2759"/>
<dbReference type="InterPro" id="IPR001680">
    <property type="entry name" value="WD40_rpt"/>
</dbReference>
<dbReference type="EMBL" id="OA885172">
    <property type="protein sequence ID" value="CAD7281738.1"/>
    <property type="molecule type" value="Genomic_DNA"/>
</dbReference>
<accession>A0A7R9BW57</accession>
<dbReference type="Proteomes" id="UP000678499">
    <property type="component" value="Unassembled WGS sequence"/>
</dbReference>
<organism evidence="4">
    <name type="scientific">Notodromas monacha</name>
    <dbReference type="NCBI Taxonomy" id="399045"/>
    <lineage>
        <taxon>Eukaryota</taxon>
        <taxon>Metazoa</taxon>
        <taxon>Ecdysozoa</taxon>
        <taxon>Arthropoda</taxon>
        <taxon>Crustacea</taxon>
        <taxon>Oligostraca</taxon>
        <taxon>Ostracoda</taxon>
        <taxon>Podocopa</taxon>
        <taxon>Podocopida</taxon>
        <taxon>Cypridocopina</taxon>
        <taxon>Cypridoidea</taxon>
        <taxon>Cyprididae</taxon>
        <taxon>Notodromas</taxon>
    </lineage>
</organism>
<dbReference type="SMART" id="SM00320">
    <property type="entry name" value="WD40"/>
    <property type="match status" value="6"/>
</dbReference>
<keyword evidence="5" id="KW-1185">Reference proteome</keyword>
<sequence>CRTSEVPTMKLLNPTCPPWYTPQAISVNDAGILAFAGRDAIFFYAWKDLILNFVAVQRQAHGTENVLAVVAAKGVSSGNKFCSLGSDGSIKAWLLSDHLVNSGEEVSQNQSNDFEELDKSSDALPSSKKKNTWSVTQVASHLLHAKSKKAEVLSLDFTSDSKWIVSVDSLGTVVSFRVVDNHFVEFPKLVPRPALVSCSPMDTSLVAFGCKAGLVMLVRLRGAGEIVHRLRRHDSDVTGLLWHPDGKYLVSSARESVVYVWNSETGESVGSVCGEVDKKSAETSSGSTIKRPWLQTAWIAPERLVVSGLGNRIRSFRWLNNPSEEGNQQSLTEDKSLGEAHAGNIQSLAASVLAPLLVSVGQDRMMCAWSGDDLSAPKWRQTTVAGFVNCVALAPDGRTVAVGCGDAGIRVYTVPFAGQRVINLSNKVAGRVTALDWFPRALRIDQGTKADEEPWLAYGTEEGRIGIFKSFHHSGKKQPTPQVSPFYHKKTVYSVKWTPALWSSRKQQSIVIDDRGKNTGVELEAAFSLLSCGDGVVHVHAPDLKTVGVDFDKAFGDNAEGSDTAKIVRSAFTVKDDMKMMALGNMDGSVEVYSCPEVSKLWLIVCQPVAVMSIAFHPSHTRFCDSNGEKFKNLLAFGTNKSKVCVVECPEVAPPTTTTDVRTIGQATCILKGHSGRIPDICWSPNKSGKLYSGGYDGAIRCWCLLNGCSGERKSDFVLKPAVKQERVFTVCVVPAQKEDATEEYFLHGGDMCCLFQSSETDMEAVIERQVEVVEAQEKITRGNRCLDSRITANGEALKSSSEAGDVKVEVQQPESASYDFHRAPVEDTFSEKSSSVSHRLEESVSSDQVPSASARACDKNRQKSLLSWTRRMDNAPTASVLKEVNYLFNRVRGVDEQCKEEESYPQLGIFLGEKETENQLSYENSTTAAGMTRLSHAVDCGVYSGDLMPVFKKAIEDGTVTEQMLALAPMHSWAIWKDLTEAYARQCEKNGRFRQASVSRVAIGDTEGAIRALLASGKFHDALALARLRRKDATIDVILKEWLDFSRNASGSQQMAAKCSLASGDFMSAGRALAAKAEKGFLALAAKIMAASSNQDESSVREADLTALKAIGMLTEGGEIDEALELVKCFPRWSWMRPVLLVEQLLLSWKPSLLDVLESLSLACDLSFVRRERQSSDAILLGLNEVLNTFTVSDLECSWQNAKSHFALSTTRLVGARGVALAILAGKSKASNGELVDMCRGLSVSDYHPVCRVLYDVISGFAKPLCAKFLCQFTNSLRIEDQVVKANEGEILRFVAGLRLGFNIEPCDGSDSIYTYFRVSLNKMNSGVSRVAFSVLSGFSRRGFQTSTCAREIFTVQDSDDFEKKVIQSPKPVIVDFYADWCGPCKMLAPRIERVVSSKGDKIHLAKVNIDDNAEIAMEYGVSSAFFRFLPNCSVSAVPSVLSVIDGMVKEKFVGLLDEDRIDSFVDKCIGDASK</sequence>
<proteinExistence type="predicted"/>
<feature type="compositionally biased region" description="Polar residues" evidence="2">
    <location>
        <begin position="832"/>
        <end position="852"/>
    </location>
</feature>
<dbReference type="InterPro" id="IPR056432">
    <property type="entry name" value="Beta-prop_GEMI5_1st"/>
</dbReference>
<name>A0A7R9BW57_9CRUS</name>
<dbReference type="PROSITE" id="PS51352">
    <property type="entry name" value="THIOREDOXIN_2"/>
    <property type="match status" value="1"/>
</dbReference>
<feature type="domain" description="Thioredoxin" evidence="3">
    <location>
        <begin position="1336"/>
        <end position="1472"/>
    </location>
</feature>
<dbReference type="Pfam" id="PF00085">
    <property type="entry name" value="Thioredoxin"/>
    <property type="match status" value="1"/>
</dbReference>
<dbReference type="InterPro" id="IPR013766">
    <property type="entry name" value="Thioredoxin_domain"/>
</dbReference>
<evidence type="ECO:0000256" key="1">
    <source>
        <dbReference type="PROSITE-ProRule" id="PRU00221"/>
    </source>
</evidence>
<evidence type="ECO:0000256" key="2">
    <source>
        <dbReference type="SAM" id="MobiDB-lite"/>
    </source>
</evidence>
<evidence type="ECO:0000313" key="5">
    <source>
        <dbReference type="Proteomes" id="UP000678499"/>
    </source>
</evidence>
<dbReference type="PROSITE" id="PS50082">
    <property type="entry name" value="WD_REPEATS_2"/>
    <property type="match status" value="2"/>
</dbReference>
<dbReference type="PANTHER" id="PTHR46362:SF1">
    <property type="entry name" value="GEM-ASSOCIATED PROTEIN 5"/>
    <property type="match status" value="1"/>
</dbReference>
<feature type="region of interest" description="Disordered" evidence="2">
    <location>
        <begin position="109"/>
        <end position="128"/>
    </location>
</feature>
<dbReference type="GO" id="GO:0032797">
    <property type="term" value="C:SMN complex"/>
    <property type="evidence" value="ECO:0007669"/>
    <property type="project" value="TreeGrafter"/>
</dbReference>